<gene>
    <name evidence="1" type="ORF">L1987_15969</name>
</gene>
<reference evidence="2" key="1">
    <citation type="journal article" date="2022" name="Mol. Ecol. Resour.">
        <title>The genomes of chicory, endive, great burdock and yacon provide insights into Asteraceae palaeo-polyploidization history and plant inulin production.</title>
        <authorList>
            <person name="Fan W."/>
            <person name="Wang S."/>
            <person name="Wang H."/>
            <person name="Wang A."/>
            <person name="Jiang F."/>
            <person name="Liu H."/>
            <person name="Zhao H."/>
            <person name="Xu D."/>
            <person name="Zhang Y."/>
        </authorList>
    </citation>
    <scope>NUCLEOTIDE SEQUENCE [LARGE SCALE GENOMIC DNA]</scope>
    <source>
        <strain evidence="2">cv. Yunnan</strain>
    </source>
</reference>
<accession>A0ACB9J812</accession>
<keyword evidence="2" id="KW-1185">Reference proteome</keyword>
<comment type="caution">
    <text evidence="1">The sequence shown here is derived from an EMBL/GenBank/DDBJ whole genome shotgun (WGS) entry which is preliminary data.</text>
</comment>
<sequence length="75" mass="8477">MLIRLSPISMVGARDHVLICCQGMKFVIQGAILIFGLFEQLVNCNVSYDLTFDATGYTWQLMNCVQTANYLLTLR</sequence>
<organism evidence="1 2">
    <name type="scientific">Smallanthus sonchifolius</name>
    <dbReference type="NCBI Taxonomy" id="185202"/>
    <lineage>
        <taxon>Eukaryota</taxon>
        <taxon>Viridiplantae</taxon>
        <taxon>Streptophyta</taxon>
        <taxon>Embryophyta</taxon>
        <taxon>Tracheophyta</taxon>
        <taxon>Spermatophyta</taxon>
        <taxon>Magnoliopsida</taxon>
        <taxon>eudicotyledons</taxon>
        <taxon>Gunneridae</taxon>
        <taxon>Pentapetalae</taxon>
        <taxon>asterids</taxon>
        <taxon>campanulids</taxon>
        <taxon>Asterales</taxon>
        <taxon>Asteraceae</taxon>
        <taxon>Asteroideae</taxon>
        <taxon>Heliantheae alliance</taxon>
        <taxon>Millerieae</taxon>
        <taxon>Smallanthus</taxon>
    </lineage>
</organism>
<evidence type="ECO:0000313" key="2">
    <source>
        <dbReference type="Proteomes" id="UP001056120"/>
    </source>
</evidence>
<proteinExistence type="predicted"/>
<dbReference type="EMBL" id="CM042022">
    <property type="protein sequence ID" value="KAI3816276.1"/>
    <property type="molecule type" value="Genomic_DNA"/>
</dbReference>
<name>A0ACB9J812_9ASTR</name>
<protein>
    <submittedName>
        <fullName evidence="1">Uncharacterized protein</fullName>
    </submittedName>
</protein>
<dbReference type="Proteomes" id="UP001056120">
    <property type="component" value="Linkage Group LG05"/>
</dbReference>
<evidence type="ECO:0000313" key="1">
    <source>
        <dbReference type="EMBL" id="KAI3816276.1"/>
    </source>
</evidence>
<reference evidence="1 2" key="2">
    <citation type="journal article" date="2022" name="Mol. Ecol. Resour.">
        <title>The genomes of chicory, endive, great burdock and yacon provide insights into Asteraceae paleo-polyploidization history and plant inulin production.</title>
        <authorList>
            <person name="Fan W."/>
            <person name="Wang S."/>
            <person name="Wang H."/>
            <person name="Wang A."/>
            <person name="Jiang F."/>
            <person name="Liu H."/>
            <person name="Zhao H."/>
            <person name="Xu D."/>
            <person name="Zhang Y."/>
        </authorList>
    </citation>
    <scope>NUCLEOTIDE SEQUENCE [LARGE SCALE GENOMIC DNA]</scope>
    <source>
        <strain evidence="2">cv. Yunnan</strain>
        <tissue evidence="1">Leaves</tissue>
    </source>
</reference>